<keyword evidence="2" id="KW-1185">Reference proteome</keyword>
<evidence type="ECO:0000313" key="1">
    <source>
        <dbReference type="EMBL" id="BBL35207.1"/>
    </source>
</evidence>
<proteinExistence type="predicted"/>
<dbReference type="EMBL" id="AP019755">
    <property type="protein sequence ID" value="BBL35207.1"/>
    <property type="molecule type" value="Genomic_DNA"/>
</dbReference>
<accession>A0A4Y1YQT3</accession>
<organism evidence="1 2">
    <name type="scientific">Nitrosomonas stercoris</name>
    <dbReference type="NCBI Taxonomy" id="1444684"/>
    <lineage>
        <taxon>Bacteria</taxon>
        <taxon>Pseudomonadati</taxon>
        <taxon>Pseudomonadota</taxon>
        <taxon>Betaproteobacteria</taxon>
        <taxon>Nitrosomonadales</taxon>
        <taxon>Nitrosomonadaceae</taxon>
        <taxon>Nitrosomonas</taxon>
    </lineage>
</organism>
<gene>
    <name evidence="1" type="ORF">Nstercoris_01469</name>
</gene>
<dbReference type="KEGG" id="nst:Nstercoris_01469"/>
<sequence length="91" mass="10948">MQPPAEDLEDRALIWSSMQEFWMDIDPAVTFNLLMLPAPEWAGFEIEWLKKQVLLKSRFGKTLPYKWLRPVSAYWWRKLRAGIVQHRRSNM</sequence>
<reference evidence="1 2" key="1">
    <citation type="submission" date="2019-06" db="EMBL/GenBank/DDBJ databases">
        <title>Nitrosomonas stercoris KYUHI-S whole genome shotgun sequence.</title>
        <authorList>
            <person name="Nakagawa T."/>
            <person name="Tsuchiya Y."/>
            <person name="Takahashi R."/>
        </authorList>
    </citation>
    <scope>NUCLEOTIDE SEQUENCE [LARGE SCALE GENOMIC DNA]</scope>
    <source>
        <strain evidence="1 2">KYUHI-S</strain>
    </source>
</reference>
<protein>
    <submittedName>
        <fullName evidence="1">Uncharacterized protein</fullName>
    </submittedName>
</protein>
<evidence type="ECO:0000313" key="2">
    <source>
        <dbReference type="Proteomes" id="UP000316473"/>
    </source>
</evidence>
<dbReference type="Proteomes" id="UP000316473">
    <property type="component" value="Chromosome"/>
</dbReference>
<dbReference type="AlphaFoldDB" id="A0A4Y1YQT3"/>
<name>A0A4Y1YQT3_9PROT</name>